<dbReference type="Proteomes" id="UP001054945">
    <property type="component" value="Unassembled WGS sequence"/>
</dbReference>
<proteinExistence type="predicted"/>
<evidence type="ECO:0000313" key="2">
    <source>
        <dbReference type="Proteomes" id="UP001054945"/>
    </source>
</evidence>
<keyword evidence="2" id="KW-1185">Reference proteome</keyword>
<comment type="caution">
    <text evidence="1">The sequence shown here is derived from an EMBL/GenBank/DDBJ whole genome shotgun (WGS) entry which is preliminary data.</text>
</comment>
<sequence length="93" mass="10926">MFRRAEESFVENSLIKYLHHFIYRHSLFALILNVQSFNASLEDQREGMQYVLPSPHQILPTERIGKIYWINAIKESGRLLVKVYSQAECTLPT</sequence>
<reference evidence="1 2" key="1">
    <citation type="submission" date="2021-06" db="EMBL/GenBank/DDBJ databases">
        <title>Caerostris extrusa draft genome.</title>
        <authorList>
            <person name="Kono N."/>
            <person name="Arakawa K."/>
        </authorList>
    </citation>
    <scope>NUCLEOTIDE SEQUENCE [LARGE SCALE GENOMIC DNA]</scope>
</reference>
<dbReference type="AlphaFoldDB" id="A0AAV4MVK4"/>
<evidence type="ECO:0000313" key="1">
    <source>
        <dbReference type="EMBL" id="GIX75815.1"/>
    </source>
</evidence>
<protein>
    <submittedName>
        <fullName evidence="1">Uncharacterized protein</fullName>
    </submittedName>
</protein>
<accession>A0AAV4MVK4</accession>
<dbReference type="EMBL" id="BPLR01002624">
    <property type="protein sequence ID" value="GIX75815.1"/>
    <property type="molecule type" value="Genomic_DNA"/>
</dbReference>
<name>A0AAV4MVK4_CAEEX</name>
<gene>
    <name evidence="1" type="ORF">CEXT_454851</name>
</gene>
<organism evidence="1 2">
    <name type="scientific">Caerostris extrusa</name>
    <name type="common">Bark spider</name>
    <name type="synonym">Caerostris bankana</name>
    <dbReference type="NCBI Taxonomy" id="172846"/>
    <lineage>
        <taxon>Eukaryota</taxon>
        <taxon>Metazoa</taxon>
        <taxon>Ecdysozoa</taxon>
        <taxon>Arthropoda</taxon>
        <taxon>Chelicerata</taxon>
        <taxon>Arachnida</taxon>
        <taxon>Araneae</taxon>
        <taxon>Araneomorphae</taxon>
        <taxon>Entelegynae</taxon>
        <taxon>Araneoidea</taxon>
        <taxon>Araneidae</taxon>
        <taxon>Caerostris</taxon>
    </lineage>
</organism>